<proteinExistence type="predicted"/>
<dbReference type="EMBL" id="CAXDID020000757">
    <property type="protein sequence ID" value="CAL6113123.1"/>
    <property type="molecule type" value="Genomic_DNA"/>
</dbReference>
<sequence length="838" mass="97699">MTDIQSYLANVQQDEQFTDIVQNSLFQIFIQPILDLAKSSAKQLKQKEKQLNALTQELEQTQLQLQNSLPPPDMPEDMPPTEDFPPDLPPESTPNNEILQLAEAHSEILNKDVQIKNLAEQFSKKEAELQEALDLMQKLQNSRDSEIQLLKEELQSFGLNTDSDKQELEKAKIDIQNHINEKLELIQKSQHIQDKTIQQQELIKQYEGQLLSLEQIKKENEEIKQENSNLKKELEVNGQQKQLLTQNDTEMLKKNDMQALEIQNLLLQIKDLTNLLKLKQTELQQANESLEQVKQGKNDEIKKLKQMIGNQKATEEIDTSVVSLAAMSQQKTTIQQQSDEITIIKQQLLQANTEIQAEITKQAQQIEEIKLLKQLLQDSKTEIEMLQQGQMQSDDQQVNKQIQLLQQNYQEKKQMVDKLLDVIEKTKEKYVKELNEQNFAFKQSNIQHRQQLQQQQTEHIEIQDKLNEQLLYLQEQVSILTNEKREEEYKKTKSELDQLKKRLIALEQEKQEISNILQNENELNEIRNSQQSQQDQLFQQQFIAEKSLRLDLQNQLKKAQTKIQQLTTELEVYTKTGSQAFKLSDIKLQKLAVHYQKLYEQQTLETANLTKSNEKLVKQLKESKNLHQIETQILKSELKSTLNSQKVGAEVINAEKDEIKRITKLLSKRESEITELKFKLQLSENNLIIQKKQMDRLQNQAEELVQISNYDENGENVDLYLLKKSHSPVRKNDNLNLSQNEDEEKQSFQIKSGLKSGTKIENKTQKESPLQLSIRAAQMMASPKSPRKDTQDLQNLQQMFINGKVPVKELWNEYQNTNTRKIKIMDSQVVSPELYQSQ</sequence>
<accession>A0AA86UWJ4</accession>
<evidence type="ECO:0000256" key="2">
    <source>
        <dbReference type="SAM" id="MobiDB-lite"/>
    </source>
</evidence>
<dbReference type="EMBL" id="CATOUU010001025">
    <property type="protein sequence ID" value="CAI9967557.1"/>
    <property type="molecule type" value="Genomic_DNA"/>
</dbReference>
<reference evidence="3" key="1">
    <citation type="submission" date="2023-06" db="EMBL/GenBank/DDBJ databases">
        <authorList>
            <person name="Kurt Z."/>
        </authorList>
    </citation>
    <scope>NUCLEOTIDE SEQUENCE</scope>
</reference>
<feature type="region of interest" description="Disordered" evidence="2">
    <location>
        <begin position="730"/>
        <end position="765"/>
    </location>
</feature>
<gene>
    <name evidence="3" type="ORF">HINF_LOCUS55202</name>
    <name evidence="4" type="ORF">HINF_LOCUS77359</name>
</gene>
<feature type="coiled-coil region" evidence="1">
    <location>
        <begin position="680"/>
        <end position="707"/>
    </location>
</feature>
<feature type="coiled-coil region" evidence="1">
    <location>
        <begin position="334"/>
        <end position="436"/>
    </location>
</feature>
<evidence type="ECO:0000313" key="4">
    <source>
        <dbReference type="EMBL" id="CAL6113123.1"/>
    </source>
</evidence>
<organism evidence="3">
    <name type="scientific">Hexamita inflata</name>
    <dbReference type="NCBI Taxonomy" id="28002"/>
    <lineage>
        <taxon>Eukaryota</taxon>
        <taxon>Metamonada</taxon>
        <taxon>Diplomonadida</taxon>
        <taxon>Hexamitidae</taxon>
        <taxon>Hexamitinae</taxon>
        <taxon>Hexamita</taxon>
    </lineage>
</organism>
<keyword evidence="1" id="KW-0175">Coiled coil</keyword>
<feature type="coiled-coil region" evidence="1">
    <location>
        <begin position="168"/>
        <end position="307"/>
    </location>
</feature>
<feature type="region of interest" description="Disordered" evidence="2">
    <location>
        <begin position="66"/>
        <end position="89"/>
    </location>
</feature>
<comment type="caution">
    <text evidence="3">The sequence shown here is derived from an EMBL/GenBank/DDBJ whole genome shotgun (WGS) entry which is preliminary data.</text>
</comment>
<reference evidence="4 5" key="2">
    <citation type="submission" date="2024-07" db="EMBL/GenBank/DDBJ databases">
        <authorList>
            <person name="Akdeniz Z."/>
        </authorList>
    </citation>
    <scope>NUCLEOTIDE SEQUENCE [LARGE SCALE GENOMIC DNA]</scope>
</reference>
<feature type="coiled-coil region" evidence="1">
    <location>
        <begin position="34"/>
        <end position="64"/>
    </location>
</feature>
<dbReference type="Proteomes" id="UP001642409">
    <property type="component" value="Unassembled WGS sequence"/>
</dbReference>
<dbReference type="AlphaFoldDB" id="A0AA86UWJ4"/>
<name>A0AA86UWJ4_9EUKA</name>
<protein>
    <submittedName>
        <fullName evidence="4">Hypothetical_protein</fullName>
    </submittedName>
</protein>
<evidence type="ECO:0000313" key="3">
    <source>
        <dbReference type="EMBL" id="CAI9967557.1"/>
    </source>
</evidence>
<feature type="coiled-coil region" evidence="1">
    <location>
        <begin position="463"/>
        <end position="576"/>
    </location>
</feature>
<evidence type="ECO:0000256" key="1">
    <source>
        <dbReference type="SAM" id="Coils"/>
    </source>
</evidence>
<keyword evidence="5" id="KW-1185">Reference proteome</keyword>
<evidence type="ECO:0000313" key="5">
    <source>
        <dbReference type="Proteomes" id="UP001642409"/>
    </source>
</evidence>
<feature type="coiled-coil region" evidence="1">
    <location>
        <begin position="115"/>
        <end position="142"/>
    </location>
</feature>